<protein>
    <submittedName>
        <fullName evidence="2">Uncharacterized protein</fullName>
    </submittedName>
</protein>
<accession>A0AAD2DNN4</accession>
<feature type="region of interest" description="Disordered" evidence="1">
    <location>
        <begin position="178"/>
        <end position="219"/>
    </location>
</feature>
<dbReference type="Proteomes" id="UP000834106">
    <property type="component" value="Chromosome 3"/>
</dbReference>
<dbReference type="PANTHER" id="PTHR31865">
    <property type="entry name" value="OSJNBA0071G03.3 PROTEIN"/>
    <property type="match status" value="1"/>
</dbReference>
<dbReference type="InterPro" id="IPR012881">
    <property type="entry name" value="DUF1685"/>
</dbReference>
<feature type="compositionally biased region" description="Pro residues" evidence="1">
    <location>
        <begin position="1"/>
        <end position="23"/>
    </location>
</feature>
<proteinExistence type="predicted"/>
<keyword evidence="3" id="KW-1185">Reference proteome</keyword>
<evidence type="ECO:0000256" key="1">
    <source>
        <dbReference type="SAM" id="MobiDB-lite"/>
    </source>
</evidence>
<gene>
    <name evidence="2" type="ORF">FPE_LOCUS6233</name>
</gene>
<feature type="region of interest" description="Disordered" evidence="1">
    <location>
        <begin position="104"/>
        <end position="139"/>
    </location>
</feature>
<dbReference type="EMBL" id="OU503038">
    <property type="protein sequence ID" value="CAI9758803.1"/>
    <property type="molecule type" value="Genomic_DNA"/>
</dbReference>
<evidence type="ECO:0000313" key="2">
    <source>
        <dbReference type="EMBL" id="CAI9758803.1"/>
    </source>
</evidence>
<dbReference type="PANTHER" id="PTHR31865:SF1">
    <property type="entry name" value="INSERTASE, PUTATIVE (DUF1685)-RELATED"/>
    <property type="match status" value="1"/>
</dbReference>
<sequence length="519" mass="59058">MSHPATPSPPNPSRLHLTPPPTTPSLYKQNSWSHDNYRDEAWLRRKVLQNRRSKSVTEEDLDELKACIELGFGFDSSEMDKRLSDTLPAYGLYYSVSKNYNDTVSNPPPLSPPSTSIVSDRDTPSPLGSPPTIFDPEDNPQAVKTRLRQWAQVVACTVFAFKRRQLCNVDNGSFSAIPPFRSRQTPPLPPSSLAVPPKRHHRPTTSSYNHNTTSTTTTLSKAKGNVTINLPRRRISLSMKKIIDLRVYDNFYLSGWYRGHDDVCPLLVSKSDNKWGRSVVDLMNVIEEPLEKYQIAYICIDALKGDEPLIEPEIIYGIVKALQTAQNAVFSTAVISLKFEDAFDPNHLNVWWTIVDMQFIFHKLRRRRISSSMKKIIDLRVDDNFYLCGRYRGHGDVCPLLVSKSDNKWGRSVVDLMNVIEEPLEEYQIAYICREALKIAECHRGFGADVIMTSESCRNGIEHCNEAHQKLGTIKALQTAQNAVFSTAVISLKFEDAFDPNHLNVWWTIVDMQFIFHKD</sequence>
<feature type="compositionally biased region" description="Low complexity" evidence="1">
    <location>
        <begin position="204"/>
        <end position="219"/>
    </location>
</feature>
<name>A0AAD2DNN4_9LAMI</name>
<reference evidence="2" key="1">
    <citation type="submission" date="2023-05" db="EMBL/GenBank/DDBJ databases">
        <authorList>
            <person name="Huff M."/>
        </authorList>
    </citation>
    <scope>NUCLEOTIDE SEQUENCE</scope>
</reference>
<organism evidence="2 3">
    <name type="scientific">Fraxinus pennsylvanica</name>
    <dbReference type="NCBI Taxonomy" id="56036"/>
    <lineage>
        <taxon>Eukaryota</taxon>
        <taxon>Viridiplantae</taxon>
        <taxon>Streptophyta</taxon>
        <taxon>Embryophyta</taxon>
        <taxon>Tracheophyta</taxon>
        <taxon>Spermatophyta</taxon>
        <taxon>Magnoliopsida</taxon>
        <taxon>eudicotyledons</taxon>
        <taxon>Gunneridae</taxon>
        <taxon>Pentapetalae</taxon>
        <taxon>asterids</taxon>
        <taxon>lamiids</taxon>
        <taxon>Lamiales</taxon>
        <taxon>Oleaceae</taxon>
        <taxon>Oleeae</taxon>
        <taxon>Fraxinus</taxon>
    </lineage>
</organism>
<dbReference type="Pfam" id="PF07939">
    <property type="entry name" value="DUF1685"/>
    <property type="match status" value="1"/>
</dbReference>
<feature type="region of interest" description="Disordered" evidence="1">
    <location>
        <begin position="1"/>
        <end position="32"/>
    </location>
</feature>
<evidence type="ECO:0000313" key="3">
    <source>
        <dbReference type="Proteomes" id="UP000834106"/>
    </source>
</evidence>
<dbReference type="AlphaFoldDB" id="A0AAD2DNN4"/>